<evidence type="ECO:0000313" key="3">
    <source>
        <dbReference type="Proteomes" id="UP000044602"/>
    </source>
</evidence>
<dbReference type="STRING" id="100787.A0A0G4KVE7"/>
<name>A0A0G4KVE7_VERLO</name>
<accession>A0A0G4KVE7</accession>
<dbReference type="EMBL" id="CVQH01004558">
    <property type="protein sequence ID" value="CRK13380.1"/>
    <property type="molecule type" value="Genomic_DNA"/>
</dbReference>
<dbReference type="Pfam" id="PF09797">
    <property type="entry name" value="NatB_MDM20"/>
    <property type="match status" value="1"/>
</dbReference>
<dbReference type="GO" id="GO:0031416">
    <property type="term" value="C:NatB complex"/>
    <property type="evidence" value="ECO:0007669"/>
    <property type="project" value="TreeGrafter"/>
</dbReference>
<organism evidence="2 3">
    <name type="scientific">Verticillium longisporum</name>
    <name type="common">Verticillium dahliae var. longisporum</name>
    <dbReference type="NCBI Taxonomy" id="100787"/>
    <lineage>
        <taxon>Eukaryota</taxon>
        <taxon>Fungi</taxon>
        <taxon>Dikarya</taxon>
        <taxon>Ascomycota</taxon>
        <taxon>Pezizomycotina</taxon>
        <taxon>Sordariomycetes</taxon>
        <taxon>Hypocreomycetidae</taxon>
        <taxon>Glomerellales</taxon>
        <taxon>Plectosphaerellaceae</taxon>
        <taxon>Verticillium</taxon>
    </lineage>
</organism>
<gene>
    <name evidence="2" type="ORF">BN1708_010778</name>
</gene>
<sequence>MSWNRPQLKSGVDLQLQSAFHEGQWASVIRLAEKRLRTFNDPYYEIVKICAESNLDSPLERSAGIIAVQRLVKDGTVIKDVDALDLLEWATGSLQDESEFPHTLGPLKVRCVKASPKDRNAGVRCLESCLLHWDLVSAQQIAAILDRSFPHDRIFFFWNVVITYLFCLSDQCTPDKKKLYGMLALKQIQRASQTVGTDTDRAIKTEEEILLLYRILESHGSDAEWEAALDHPHFGPVQQLRLGRKDLFLRALRVSKQREDWSTVYRLCKDCLTASDDGPGVRLLACDWNVWQDFLAAAGQLKQARPEVISEIVSLLDQFSASETLRPIYLRNILLARVAASFQLGTSDLTNNDAFLTRSEELQRYIESQCSSPACFDDIKRFVEQLDPEEMKNLAFEYVPQLAKRQQDPLHTAVVKTLAYQLQYLILTAPNLVVQVPVGADAKPRWRSVINGVEGESEICLERFQGVAESAASLYRALVDSIGSSDGQDPDCVPELAILTATALVKLSGLRADRSNHLPSPLHVAQSDRVLQAALILEYQLTRTPKHSRVTLLLVRIHLILGTISRAKELWATMDVKRTIIDSLSPYFLDRLSTLSPASVLPVPNRPQQAMTYGLKAYYGTSLKLRMPRRLADAFQSESYSSILEIPVFIDRLRISCTMAMGYIEELRATRALGRKGIPISEEDYINEITPATQLTEVIDYGSVPNLHVSTAQPVYEALQIGPSPSNARTHLAIVAEKYFEVLSYKPPSAYKPVNPSQATAVDNIFVTESLQQLSNTAAKFLRARETAKFTAQEHTFFELISLLTTLAPLATSSDRSDASASVLSQVASAVSVTLNTLLESTLSLPSGDRDINPVLMLSSLHGLFHLRDAAAAIRLATSYITSFNENEKARDKSGQSCLPKETLAHAKALDSAAAKAFAEGKARIALLKKELVSGNLESRLGSWTAAQSSDDSLAKEIRAAVGDGFDDWKRINARTHLAIVAEKYFEVLSYKPPSAYKPANPSQATAVDNIFVTESLQQLSNIAAKFLRGRETAKFTAQEHTFFELISLLTTLAPLATSSDRSDASASVLSQVASAVSVTLNTLLESTLSLPSGDRDINPVLMLSSLHGLFHLRDAAAAIRLATSYITSFNENEKARDKSGQSCLPKETLAHAKALDSAAAKAFAEGKARIALLKKELVSGNLESRLGSWTAAQSSDDSLAKEIRAAVGDGFDDWKRIVADSWRTNVKGWELVKWE</sequence>
<dbReference type="PANTHER" id="PTHR22767">
    <property type="entry name" value="N-TERMINAL ACETYLTRANSFERASE-RELATED"/>
    <property type="match status" value="1"/>
</dbReference>
<evidence type="ECO:0008006" key="4">
    <source>
        <dbReference type="Google" id="ProtNLM"/>
    </source>
</evidence>
<reference evidence="3" key="1">
    <citation type="submission" date="2015-05" db="EMBL/GenBank/DDBJ databases">
        <authorList>
            <person name="Fogelqvist Johan"/>
        </authorList>
    </citation>
    <scope>NUCLEOTIDE SEQUENCE [LARGE SCALE GENOMIC DNA]</scope>
</reference>
<proteinExistence type="inferred from homology"/>
<keyword evidence="3" id="KW-1185">Reference proteome</keyword>
<dbReference type="AlphaFoldDB" id="A0A0G4KVE7"/>
<comment type="similarity">
    <text evidence="1">Belongs to the MDM20/NAA25 family.</text>
</comment>
<dbReference type="PANTHER" id="PTHR22767:SF3">
    <property type="entry name" value="N-ALPHA-ACETYLTRANSFERASE 25, NATB AUXILIARY SUBUNIT"/>
    <property type="match status" value="1"/>
</dbReference>
<dbReference type="InterPro" id="IPR019183">
    <property type="entry name" value="NAA25_NatB_aux_su"/>
</dbReference>
<protein>
    <recommendedName>
        <fullName evidence="4">N-acetyltransferase B complex non catalytic subunit</fullName>
    </recommendedName>
</protein>
<dbReference type="Proteomes" id="UP000044602">
    <property type="component" value="Unassembled WGS sequence"/>
</dbReference>
<evidence type="ECO:0000313" key="2">
    <source>
        <dbReference type="EMBL" id="CRK13380.1"/>
    </source>
</evidence>
<evidence type="ECO:0000256" key="1">
    <source>
        <dbReference type="ARBA" id="ARBA00006298"/>
    </source>
</evidence>